<organism evidence="1 2">
    <name type="scientific">Hoylesella marshii DSM 16973 = JCM 13450</name>
    <dbReference type="NCBI Taxonomy" id="862515"/>
    <lineage>
        <taxon>Bacteria</taxon>
        <taxon>Pseudomonadati</taxon>
        <taxon>Bacteroidota</taxon>
        <taxon>Bacteroidia</taxon>
        <taxon>Bacteroidales</taxon>
        <taxon>Prevotellaceae</taxon>
        <taxon>Hoylesella</taxon>
    </lineage>
</organism>
<dbReference type="Pfam" id="PF12895">
    <property type="entry name" value="ANAPC3"/>
    <property type="match status" value="1"/>
</dbReference>
<dbReference type="BioCyc" id="PMAR862515-HMP:GMOO-435-MONOMER"/>
<dbReference type="EMBL" id="AEEI01000018">
    <property type="protein sequence ID" value="EFM02624.1"/>
    <property type="molecule type" value="Genomic_DNA"/>
</dbReference>
<reference evidence="1" key="1">
    <citation type="submission" date="2010-07" db="EMBL/GenBank/DDBJ databases">
        <authorList>
            <person name="Muzny D."/>
            <person name="Qin X."/>
            <person name="Deng J."/>
            <person name="Jiang H."/>
            <person name="Liu Y."/>
            <person name="Qu J."/>
            <person name="Song X.-Z."/>
            <person name="Zhang L."/>
            <person name="Thornton R."/>
            <person name="Coyle M."/>
            <person name="Francisco L."/>
            <person name="Jackson L."/>
            <person name="Javaid M."/>
            <person name="Korchina V."/>
            <person name="Kovar C."/>
            <person name="Mata R."/>
            <person name="Mathew T."/>
            <person name="Ngo R."/>
            <person name="Nguyen L."/>
            <person name="Nguyen N."/>
            <person name="Okwuonu G."/>
            <person name="Ongeri F."/>
            <person name="Pham C."/>
            <person name="Simmons D."/>
            <person name="Wilczek-Boney K."/>
            <person name="Hale W."/>
            <person name="Jakkamsetti A."/>
            <person name="Pham P."/>
            <person name="Ruth R."/>
            <person name="San Lucas F."/>
            <person name="Warren J."/>
            <person name="Zhang J."/>
            <person name="Zhao Z."/>
            <person name="Zhou C."/>
            <person name="Zhu D."/>
            <person name="Lee S."/>
            <person name="Bess C."/>
            <person name="Blankenburg K."/>
            <person name="Forbes L."/>
            <person name="Fu Q."/>
            <person name="Gubbala S."/>
            <person name="Hirani K."/>
            <person name="Jayaseelan J.C."/>
            <person name="Lara F."/>
            <person name="Munidasa M."/>
            <person name="Palculict T."/>
            <person name="Patil S."/>
            <person name="Pu L.-L."/>
            <person name="Saada N."/>
            <person name="Tang L."/>
            <person name="Weissenberger G."/>
            <person name="Zhu Y."/>
            <person name="Hemphill L."/>
            <person name="Shang Y."/>
            <person name="Youmans B."/>
            <person name="Ayvaz T."/>
            <person name="Ross M."/>
            <person name="Santibanez J."/>
            <person name="Aqrawi P."/>
            <person name="Gross S."/>
            <person name="Joshi V."/>
            <person name="Fowler G."/>
            <person name="Nazareth L."/>
            <person name="Reid J."/>
            <person name="Worley K."/>
            <person name="Petrosino J."/>
            <person name="Highlander S."/>
            <person name="Gibbs R."/>
        </authorList>
    </citation>
    <scope>NUCLEOTIDE SEQUENCE [LARGE SCALE GENOMIC DNA]</scope>
    <source>
        <strain evidence="1">DSM 16973</strain>
    </source>
</reference>
<dbReference type="InterPro" id="IPR011990">
    <property type="entry name" value="TPR-like_helical_dom_sf"/>
</dbReference>
<dbReference type="Proteomes" id="UP000004394">
    <property type="component" value="Unassembled WGS sequence"/>
</dbReference>
<dbReference type="STRING" id="862515.HMPREF0658_0424"/>
<protein>
    <submittedName>
        <fullName evidence="1">Tetratricopeptide repeat protein</fullName>
    </submittedName>
</protein>
<gene>
    <name evidence="1" type="ORF">HMPREF0658_0424</name>
</gene>
<dbReference type="eggNOG" id="COG0457">
    <property type="taxonomic scope" value="Bacteria"/>
</dbReference>
<dbReference type="RefSeq" id="WP_006948182.1">
    <property type="nucleotide sequence ID" value="NZ_BAJI01000020.1"/>
</dbReference>
<dbReference type="AlphaFoldDB" id="E0NQH3"/>
<accession>E0NQH3</accession>
<name>E0NQH3_9BACT</name>
<evidence type="ECO:0000313" key="2">
    <source>
        <dbReference type="Proteomes" id="UP000004394"/>
    </source>
</evidence>
<comment type="caution">
    <text evidence="1">The sequence shown here is derived from an EMBL/GenBank/DDBJ whole genome shotgun (WGS) entry which is preliminary data.</text>
</comment>
<dbReference type="SUPFAM" id="SSF48452">
    <property type="entry name" value="TPR-like"/>
    <property type="match status" value="1"/>
</dbReference>
<dbReference type="HOGENOM" id="CLU_022117_0_0_10"/>
<dbReference type="OrthoDB" id="1108959at2"/>
<dbReference type="Gene3D" id="1.25.40.10">
    <property type="entry name" value="Tetratricopeptide repeat domain"/>
    <property type="match status" value="1"/>
</dbReference>
<keyword evidence="2" id="KW-1185">Reference proteome</keyword>
<evidence type="ECO:0000313" key="1">
    <source>
        <dbReference type="EMBL" id="EFM02624.1"/>
    </source>
</evidence>
<proteinExistence type="predicted"/>
<sequence length="727" mass="85219">MDKQLQHARQLILNRELLKALRVLRAFIDRHPYLPSDSRLDDVERDYHLMLDFLSKGYDDPKRNEIYDQLLRRLFRYVSDIELTLMIRDRPVYASAHAHRTQYRLQSAEIKQRLEDFVSETALLSIEPEETRREKSIRLYTEHMEYVGLLFEDMWLSGQWSNEHALLIENLLLSPTIDSIDVRILISAISLAAMNVFDICKFRTLVNIYMKATDEHIRQRALVGWVFALDDTIDLFPEQAETVARLCESDNTCRELLELQMQIMFCTDAEHDNEKIQKDIIPNLIKNNNLNITRFGITEKEEDPMQDIIDPGASDRAMEEMEQSLNKMMDMQKAGSDIYFGGFSQMKRFAFFYALSNWFTPFYAEHPGIAHVYDKLGNSRLLHNLLSMGPFCDSDKYSFTLALASIIERIPENLREMMNSEEAFGNFVPQETMQKPAYIRRMYLQDLYRFFRLFQSKEAFANPFEQFFFANSLFAHTQLTNHAYKLGNFLLKRKQMPELTDLLIVFANEEHPEWNRLQAYCDMTEGNYRAAVNHYEKAYRTTADNPQSLSQLARACFLAEDFDAACRHYETLHRLFPQEKRYTQNYVLSLLKLERYEEAVSLLFKLDYEHPDDSNVKRILAWGLLLQGRLSQTETEYEKLLALPSHSSADYLNAGYCQWFTGHVSEAVNLFAEFVTTSNQAENNHGTPIMLKDEFEKDNTLFRRHGITETDMQLMLDLVDLKLFSAS</sequence>